<evidence type="ECO:0000256" key="1">
    <source>
        <dbReference type="SAM" id="MobiDB-lite"/>
    </source>
</evidence>
<proteinExistence type="predicted"/>
<keyword evidence="3" id="KW-1185">Reference proteome</keyword>
<dbReference type="PaxDb" id="39947-A0A0P0W8N3"/>
<reference evidence="3" key="1">
    <citation type="journal article" date="2005" name="Nature">
        <title>The map-based sequence of the rice genome.</title>
        <authorList>
            <consortium name="International rice genome sequencing project (IRGSP)"/>
            <person name="Matsumoto T."/>
            <person name="Wu J."/>
            <person name="Kanamori H."/>
            <person name="Katayose Y."/>
            <person name="Fujisawa M."/>
            <person name="Namiki N."/>
            <person name="Mizuno H."/>
            <person name="Yamamoto K."/>
            <person name="Antonio B.A."/>
            <person name="Baba T."/>
            <person name="Sakata K."/>
            <person name="Nagamura Y."/>
            <person name="Aoki H."/>
            <person name="Arikawa K."/>
            <person name="Arita K."/>
            <person name="Bito T."/>
            <person name="Chiden Y."/>
            <person name="Fujitsuka N."/>
            <person name="Fukunaka R."/>
            <person name="Hamada M."/>
            <person name="Harada C."/>
            <person name="Hayashi A."/>
            <person name="Hijishita S."/>
            <person name="Honda M."/>
            <person name="Hosokawa S."/>
            <person name="Ichikawa Y."/>
            <person name="Idonuma A."/>
            <person name="Iijima M."/>
            <person name="Ikeda M."/>
            <person name="Ikeno M."/>
            <person name="Ito K."/>
            <person name="Ito S."/>
            <person name="Ito T."/>
            <person name="Ito Y."/>
            <person name="Ito Y."/>
            <person name="Iwabuchi A."/>
            <person name="Kamiya K."/>
            <person name="Karasawa W."/>
            <person name="Kurita K."/>
            <person name="Katagiri S."/>
            <person name="Kikuta A."/>
            <person name="Kobayashi H."/>
            <person name="Kobayashi N."/>
            <person name="Machita K."/>
            <person name="Maehara T."/>
            <person name="Masukawa M."/>
            <person name="Mizubayashi T."/>
            <person name="Mukai Y."/>
            <person name="Nagasaki H."/>
            <person name="Nagata Y."/>
            <person name="Naito S."/>
            <person name="Nakashima M."/>
            <person name="Nakama Y."/>
            <person name="Nakamichi Y."/>
            <person name="Nakamura M."/>
            <person name="Meguro A."/>
            <person name="Negishi M."/>
            <person name="Ohta I."/>
            <person name="Ohta T."/>
            <person name="Okamoto M."/>
            <person name="Ono N."/>
            <person name="Saji S."/>
            <person name="Sakaguchi M."/>
            <person name="Sakai K."/>
            <person name="Shibata M."/>
            <person name="Shimokawa T."/>
            <person name="Song J."/>
            <person name="Takazaki Y."/>
            <person name="Terasawa K."/>
            <person name="Tsugane M."/>
            <person name="Tsuji K."/>
            <person name="Ueda S."/>
            <person name="Waki K."/>
            <person name="Yamagata H."/>
            <person name="Yamamoto M."/>
            <person name="Yamamoto S."/>
            <person name="Yamane H."/>
            <person name="Yoshiki S."/>
            <person name="Yoshihara R."/>
            <person name="Yukawa K."/>
            <person name="Zhong H."/>
            <person name="Yano M."/>
            <person name="Yuan Q."/>
            <person name="Ouyang S."/>
            <person name="Liu J."/>
            <person name="Jones K.M."/>
            <person name="Gansberger K."/>
            <person name="Moffat K."/>
            <person name="Hill J."/>
            <person name="Bera J."/>
            <person name="Fadrosh D."/>
            <person name="Jin S."/>
            <person name="Johri S."/>
            <person name="Kim M."/>
            <person name="Overton L."/>
            <person name="Reardon M."/>
            <person name="Tsitrin T."/>
            <person name="Vuong H."/>
            <person name="Weaver B."/>
            <person name="Ciecko A."/>
            <person name="Tallon L."/>
            <person name="Jackson J."/>
            <person name="Pai G."/>
            <person name="Aken S.V."/>
            <person name="Utterback T."/>
            <person name="Reidmuller S."/>
            <person name="Feldblyum T."/>
            <person name="Hsiao J."/>
            <person name="Zismann V."/>
            <person name="Iobst S."/>
            <person name="de Vazeille A.R."/>
            <person name="Buell C.R."/>
            <person name="Ying K."/>
            <person name="Li Y."/>
            <person name="Lu T."/>
            <person name="Huang Y."/>
            <person name="Zhao Q."/>
            <person name="Feng Q."/>
            <person name="Zhang L."/>
            <person name="Zhu J."/>
            <person name="Weng Q."/>
            <person name="Mu J."/>
            <person name="Lu Y."/>
            <person name="Fan D."/>
            <person name="Liu Y."/>
            <person name="Guan J."/>
            <person name="Zhang Y."/>
            <person name="Yu S."/>
            <person name="Liu X."/>
            <person name="Zhang Y."/>
            <person name="Hong G."/>
            <person name="Han B."/>
            <person name="Choisne N."/>
            <person name="Demange N."/>
            <person name="Orjeda G."/>
            <person name="Samain S."/>
            <person name="Cattolico L."/>
            <person name="Pelletier E."/>
            <person name="Couloux A."/>
            <person name="Segurens B."/>
            <person name="Wincker P."/>
            <person name="D'Hont A."/>
            <person name="Scarpelli C."/>
            <person name="Weissenbach J."/>
            <person name="Salanoubat M."/>
            <person name="Quetier F."/>
            <person name="Yu Y."/>
            <person name="Kim H.R."/>
            <person name="Rambo T."/>
            <person name="Currie J."/>
            <person name="Collura K."/>
            <person name="Luo M."/>
            <person name="Yang T."/>
            <person name="Ammiraju J.S.S."/>
            <person name="Engler F."/>
            <person name="Soderlund C."/>
            <person name="Wing R.A."/>
            <person name="Palmer L.E."/>
            <person name="de la Bastide M."/>
            <person name="Spiegel L."/>
            <person name="Nascimento L."/>
            <person name="Zutavern T."/>
            <person name="O'Shaughnessy A."/>
            <person name="Dike S."/>
            <person name="Dedhia N."/>
            <person name="Preston R."/>
            <person name="Balija V."/>
            <person name="McCombie W.R."/>
            <person name="Chow T."/>
            <person name="Chen H."/>
            <person name="Chung M."/>
            <person name="Chen C."/>
            <person name="Shaw J."/>
            <person name="Wu H."/>
            <person name="Hsiao K."/>
            <person name="Chao Y."/>
            <person name="Chu M."/>
            <person name="Cheng C."/>
            <person name="Hour A."/>
            <person name="Lee P."/>
            <person name="Lin S."/>
            <person name="Lin Y."/>
            <person name="Liou J."/>
            <person name="Liu S."/>
            <person name="Hsing Y."/>
            <person name="Raghuvanshi S."/>
            <person name="Mohanty A."/>
            <person name="Bharti A.K."/>
            <person name="Gaur A."/>
            <person name="Gupta V."/>
            <person name="Kumar D."/>
            <person name="Ravi V."/>
            <person name="Vij S."/>
            <person name="Kapur A."/>
            <person name="Khurana P."/>
            <person name="Khurana P."/>
            <person name="Khurana J.P."/>
            <person name="Tyagi A.K."/>
            <person name="Gaikwad K."/>
            <person name="Singh A."/>
            <person name="Dalal V."/>
            <person name="Srivastava S."/>
            <person name="Dixit A."/>
            <person name="Pal A.K."/>
            <person name="Ghazi I.A."/>
            <person name="Yadav M."/>
            <person name="Pandit A."/>
            <person name="Bhargava A."/>
            <person name="Sureshbabu K."/>
            <person name="Batra K."/>
            <person name="Sharma T.R."/>
            <person name="Mohapatra T."/>
            <person name="Singh N.K."/>
            <person name="Messing J."/>
            <person name="Nelson A.B."/>
            <person name="Fuks G."/>
            <person name="Kavchok S."/>
            <person name="Keizer G."/>
            <person name="Linton E."/>
            <person name="Llaca V."/>
            <person name="Song R."/>
            <person name="Tanyolac B."/>
            <person name="Young S."/>
            <person name="Ho-Il K."/>
            <person name="Hahn J.H."/>
            <person name="Sangsakoo G."/>
            <person name="Vanavichit A."/>
            <person name="de Mattos Luiz.A.T."/>
            <person name="Zimmer P.D."/>
            <person name="Malone G."/>
            <person name="Dellagostin O."/>
            <person name="de Oliveira A.C."/>
            <person name="Bevan M."/>
            <person name="Bancroft I."/>
            <person name="Minx P."/>
            <person name="Cordum H."/>
            <person name="Wilson R."/>
            <person name="Cheng Z."/>
            <person name="Jin W."/>
            <person name="Jiang J."/>
            <person name="Leong S.A."/>
            <person name="Iwama H."/>
            <person name="Gojobori T."/>
            <person name="Itoh T."/>
            <person name="Niimura Y."/>
            <person name="Fujii Y."/>
            <person name="Habara T."/>
            <person name="Sakai H."/>
            <person name="Sato Y."/>
            <person name="Wilson G."/>
            <person name="Kumar K."/>
            <person name="McCouch S."/>
            <person name="Juretic N."/>
            <person name="Hoen D."/>
            <person name="Wright S."/>
            <person name="Bruskiewich R."/>
            <person name="Bureau T."/>
            <person name="Miyao A."/>
            <person name="Hirochika H."/>
            <person name="Nishikawa T."/>
            <person name="Kadowaki K."/>
            <person name="Sugiura M."/>
            <person name="Burr B."/>
            <person name="Sasaki T."/>
        </authorList>
    </citation>
    <scope>NUCLEOTIDE SEQUENCE [LARGE SCALE GENOMIC DNA]</scope>
    <source>
        <strain evidence="3">cv. Nipponbare</strain>
    </source>
</reference>
<dbReference type="EMBL" id="AP014960">
    <property type="protein sequence ID" value="BAS88628.1"/>
    <property type="molecule type" value="Genomic_DNA"/>
</dbReference>
<accession>A0A0P0W8N3</accession>
<dbReference type="Proteomes" id="UP000059680">
    <property type="component" value="Chromosome 4"/>
</dbReference>
<sequence length="130" mass="13693">MPPPPSPPVVAAKKRDGSFAQATTVLGMTGVLRRGESGMDGPREGGSSAGRPRKGGSATFSPWQRREEVGSGRGGSRHQRRGGEDDLGGTILVWGWIDIPIIIDCVSMLVLSKTQCGYLRHGVVKVGALL</sequence>
<evidence type="ECO:0000313" key="3">
    <source>
        <dbReference type="Proteomes" id="UP000059680"/>
    </source>
</evidence>
<dbReference type="AlphaFoldDB" id="A0A0P0W8N3"/>
<feature type="compositionally biased region" description="Basic and acidic residues" evidence="1">
    <location>
        <begin position="33"/>
        <end position="43"/>
    </location>
</feature>
<reference evidence="2 3" key="3">
    <citation type="journal article" date="2013" name="Rice">
        <title>Improvement of the Oryza sativa Nipponbare reference genome using next generation sequence and optical map data.</title>
        <authorList>
            <person name="Kawahara Y."/>
            <person name="de la Bastide M."/>
            <person name="Hamilton J.P."/>
            <person name="Kanamori H."/>
            <person name="McCombie W.R."/>
            <person name="Ouyang S."/>
            <person name="Schwartz D.C."/>
            <person name="Tanaka T."/>
            <person name="Wu J."/>
            <person name="Zhou S."/>
            <person name="Childs K.L."/>
            <person name="Davidson R.M."/>
            <person name="Lin H."/>
            <person name="Quesada-Ocampo L."/>
            <person name="Vaillancourt B."/>
            <person name="Sakai H."/>
            <person name="Lee S.S."/>
            <person name="Kim J."/>
            <person name="Numa H."/>
            <person name="Itoh T."/>
            <person name="Buell C.R."/>
            <person name="Matsumoto T."/>
        </authorList>
    </citation>
    <scope>NUCLEOTIDE SEQUENCE [LARGE SCALE GENOMIC DNA]</scope>
    <source>
        <strain evidence="3">cv. Nipponbare</strain>
    </source>
</reference>
<name>A0A0P0W8N3_ORYSJ</name>
<protein>
    <submittedName>
        <fullName evidence="2">Os04g0333350 protein</fullName>
    </submittedName>
</protein>
<gene>
    <name evidence="2" type="ordered locus">Os04g0333350</name>
    <name evidence="2" type="ORF">OSNPB_040333350</name>
</gene>
<organism evidence="2 3">
    <name type="scientific">Oryza sativa subsp. japonica</name>
    <name type="common">Rice</name>
    <dbReference type="NCBI Taxonomy" id="39947"/>
    <lineage>
        <taxon>Eukaryota</taxon>
        <taxon>Viridiplantae</taxon>
        <taxon>Streptophyta</taxon>
        <taxon>Embryophyta</taxon>
        <taxon>Tracheophyta</taxon>
        <taxon>Spermatophyta</taxon>
        <taxon>Magnoliopsida</taxon>
        <taxon>Liliopsida</taxon>
        <taxon>Poales</taxon>
        <taxon>Poaceae</taxon>
        <taxon>BOP clade</taxon>
        <taxon>Oryzoideae</taxon>
        <taxon>Oryzeae</taxon>
        <taxon>Oryzinae</taxon>
        <taxon>Oryza</taxon>
        <taxon>Oryza sativa</taxon>
    </lineage>
</organism>
<feature type="region of interest" description="Disordered" evidence="1">
    <location>
        <begin position="26"/>
        <end position="87"/>
    </location>
</feature>
<reference evidence="2 3" key="2">
    <citation type="journal article" date="2013" name="Plant Cell Physiol.">
        <title>Rice Annotation Project Database (RAP-DB): an integrative and interactive database for rice genomics.</title>
        <authorList>
            <person name="Sakai H."/>
            <person name="Lee S.S."/>
            <person name="Tanaka T."/>
            <person name="Numa H."/>
            <person name="Kim J."/>
            <person name="Kawahara Y."/>
            <person name="Wakimoto H."/>
            <person name="Yang C.C."/>
            <person name="Iwamoto M."/>
            <person name="Abe T."/>
            <person name="Yamada Y."/>
            <person name="Muto A."/>
            <person name="Inokuchi H."/>
            <person name="Ikemura T."/>
            <person name="Matsumoto T."/>
            <person name="Sasaki T."/>
            <person name="Itoh T."/>
        </authorList>
    </citation>
    <scope>NUCLEOTIDE SEQUENCE [LARGE SCALE GENOMIC DNA]</scope>
    <source>
        <strain evidence="3">cv. Nipponbare</strain>
    </source>
</reference>
<evidence type="ECO:0000313" key="2">
    <source>
        <dbReference type="EMBL" id="BAS88628.1"/>
    </source>
</evidence>
<dbReference type="InParanoid" id="A0A0P0W8N3"/>